<dbReference type="AlphaFoldDB" id="A0A0N4UW01"/>
<dbReference type="Gene3D" id="1.10.418.10">
    <property type="entry name" value="Calponin-like domain"/>
    <property type="match status" value="1"/>
</dbReference>
<keyword evidence="4" id="KW-1185">Reference proteome</keyword>
<feature type="region of interest" description="Disordered" evidence="1">
    <location>
        <begin position="316"/>
        <end position="340"/>
    </location>
</feature>
<dbReference type="Proteomes" id="UP000274131">
    <property type="component" value="Unassembled WGS sequence"/>
</dbReference>
<dbReference type="InterPro" id="IPR001715">
    <property type="entry name" value="CH_dom"/>
</dbReference>
<evidence type="ECO:0000313" key="5">
    <source>
        <dbReference type="WBParaSite" id="EVEC_0000164401-mRNA-1"/>
    </source>
</evidence>
<feature type="compositionally biased region" description="Polar residues" evidence="1">
    <location>
        <begin position="268"/>
        <end position="282"/>
    </location>
</feature>
<feature type="region of interest" description="Disordered" evidence="1">
    <location>
        <begin position="131"/>
        <end position="153"/>
    </location>
</feature>
<dbReference type="EMBL" id="UXUI01007200">
    <property type="protein sequence ID" value="VDD86209.1"/>
    <property type="molecule type" value="Genomic_DNA"/>
</dbReference>
<feature type="domain" description="Calponin-homology (CH)" evidence="2">
    <location>
        <begin position="388"/>
        <end position="503"/>
    </location>
</feature>
<feature type="region of interest" description="Disordered" evidence="1">
    <location>
        <begin position="194"/>
        <end position="214"/>
    </location>
</feature>
<organism evidence="5">
    <name type="scientific">Enterobius vermicularis</name>
    <name type="common">Human pinworm</name>
    <dbReference type="NCBI Taxonomy" id="51028"/>
    <lineage>
        <taxon>Eukaryota</taxon>
        <taxon>Metazoa</taxon>
        <taxon>Ecdysozoa</taxon>
        <taxon>Nematoda</taxon>
        <taxon>Chromadorea</taxon>
        <taxon>Rhabditida</taxon>
        <taxon>Spirurina</taxon>
        <taxon>Oxyuridomorpha</taxon>
        <taxon>Oxyuroidea</taxon>
        <taxon>Oxyuridae</taxon>
        <taxon>Enterobius</taxon>
    </lineage>
</organism>
<feature type="region of interest" description="Disordered" evidence="1">
    <location>
        <begin position="233"/>
        <end position="294"/>
    </location>
</feature>
<dbReference type="InterPro" id="IPR036872">
    <property type="entry name" value="CH_dom_sf"/>
</dbReference>
<dbReference type="STRING" id="51028.A0A0N4UW01"/>
<feature type="compositionally biased region" description="Basic and acidic residues" evidence="1">
    <location>
        <begin position="10"/>
        <end position="21"/>
    </location>
</feature>
<evidence type="ECO:0000259" key="2">
    <source>
        <dbReference type="PROSITE" id="PS50021"/>
    </source>
</evidence>
<dbReference type="SUPFAM" id="SSF47576">
    <property type="entry name" value="Calponin-homology domain, CH-domain"/>
    <property type="match status" value="1"/>
</dbReference>
<evidence type="ECO:0000256" key="1">
    <source>
        <dbReference type="SAM" id="MobiDB-lite"/>
    </source>
</evidence>
<accession>A0A0N4UW01</accession>
<evidence type="ECO:0000313" key="3">
    <source>
        <dbReference type="EMBL" id="VDD86209.1"/>
    </source>
</evidence>
<proteinExistence type="predicted"/>
<reference evidence="3 4" key="2">
    <citation type="submission" date="2018-10" db="EMBL/GenBank/DDBJ databases">
        <authorList>
            <consortium name="Pathogen Informatics"/>
        </authorList>
    </citation>
    <scope>NUCLEOTIDE SEQUENCE [LARGE SCALE GENOMIC DNA]</scope>
</reference>
<reference evidence="5" key="1">
    <citation type="submission" date="2017-02" db="UniProtKB">
        <authorList>
            <consortium name="WormBaseParasite"/>
        </authorList>
    </citation>
    <scope>IDENTIFICATION</scope>
</reference>
<name>A0A0N4UW01_ENTVE</name>
<evidence type="ECO:0000313" key="4">
    <source>
        <dbReference type="Proteomes" id="UP000274131"/>
    </source>
</evidence>
<dbReference type="PANTHER" id="PTHR23167:SF88">
    <property type="entry name" value="CALPONIN-HOMOLOGY (CH) DOMAIN-CONTAINING PROTEIN"/>
    <property type="match status" value="1"/>
</dbReference>
<feature type="region of interest" description="Disordered" evidence="1">
    <location>
        <begin position="1"/>
        <end position="47"/>
    </location>
</feature>
<dbReference type="WBParaSite" id="EVEC_0000164401-mRNA-1">
    <property type="protein sequence ID" value="EVEC_0000164401-mRNA-1"/>
    <property type="gene ID" value="EVEC_0000164401"/>
</dbReference>
<dbReference type="OrthoDB" id="10017054at2759"/>
<dbReference type="InterPro" id="IPR050540">
    <property type="entry name" value="F-actin_Monoox_Mical"/>
</dbReference>
<dbReference type="PANTHER" id="PTHR23167">
    <property type="entry name" value="CALPONIN HOMOLOGY DOMAIN-CONTAINING PROTEIN DDB_G0272472-RELATED"/>
    <property type="match status" value="1"/>
</dbReference>
<sequence length="506" mass="56556">MAAQISEGSYENRNKSRDTKLSWRKLKGSLREEESQAIPTTSKGTHLKTHFSAEVDETESQNVAVAEVNQKSNTSVRNADTSGGFSARARKLLQRIEIFKETKTSSASGSLAKEESSESLKSAKSFWKQRDRLSNKGLESSSRVHADSSKTSKNISVIPETSYKSFESTSKRKNSFGGIFAITKSVVNIEGSKSKPGFSAKSLPRATSKDASEITETTKKLFDEMVSKIEKPVSKKPKIQMPEEAEEDQSTVERRWFSVKKKEPEFQPSVSRNETASSASINTKEELSKNKEVENDTIRRHTPTIIIEPYKGISMRVDSDLPSEPNATLNEESRRSRHNSMTKAQAIELASRILSTPEPNKPSTTASLQKTINERRSLILEANRLVKKQPNKDFLHGVSGRLKIIQQPYSSHSQVKITNFSSSWADGMAFCALAHRFSSPSTSFDFNTLNPAEREKNLNLAFSTAEANGVVPLLEVGDMILMGDKPDWKCIFIYVQSFYIKFKDRV</sequence>
<gene>
    <name evidence="3" type="ORF">EVEC_LOCUS1352</name>
</gene>
<dbReference type="PROSITE" id="PS50021">
    <property type="entry name" value="CH"/>
    <property type="match status" value="1"/>
</dbReference>
<feature type="compositionally biased region" description="Basic and acidic residues" evidence="1">
    <location>
        <begin position="251"/>
        <end position="265"/>
    </location>
</feature>
<protein>
    <submittedName>
        <fullName evidence="5">Calponin-homology (CH) domain-containing protein</fullName>
    </submittedName>
</protein>
<feature type="compositionally biased region" description="Basic and acidic residues" evidence="1">
    <location>
        <begin position="283"/>
        <end position="294"/>
    </location>
</feature>
<dbReference type="Pfam" id="PF00307">
    <property type="entry name" value="CH"/>
    <property type="match status" value="1"/>
</dbReference>
<dbReference type="SMART" id="SM00033">
    <property type="entry name" value="CH"/>
    <property type="match status" value="1"/>
</dbReference>